<dbReference type="GO" id="GO:0033818">
    <property type="term" value="F:beta-ketoacyl-acyl-carrier-protein synthase III activity"/>
    <property type="evidence" value="ECO:0007669"/>
    <property type="project" value="UniProtKB-UniRule"/>
</dbReference>
<comment type="subcellular location">
    <subcellularLocation>
        <location evidence="14">Cytoplasm</location>
    </subcellularLocation>
</comment>
<keyword evidence="15" id="KW-1133">Transmembrane helix</keyword>
<accession>A0A1H3PM39</accession>
<keyword evidence="9 14" id="KW-0012">Acyltransferase</keyword>
<feature type="transmembrane region" description="Helical" evidence="15">
    <location>
        <begin position="313"/>
        <end position="332"/>
    </location>
</feature>
<dbReference type="Proteomes" id="UP000198625">
    <property type="component" value="Unassembled WGS sequence"/>
</dbReference>
<keyword evidence="7 14" id="KW-0275">Fatty acid biosynthesis</keyword>
<evidence type="ECO:0000256" key="6">
    <source>
        <dbReference type="ARBA" id="ARBA00023098"/>
    </source>
</evidence>
<evidence type="ECO:0000259" key="17">
    <source>
        <dbReference type="Pfam" id="PF08545"/>
    </source>
</evidence>
<keyword evidence="15" id="KW-0812">Transmembrane</keyword>
<name>A0A1H3PM39_9FIRM</name>
<dbReference type="NCBIfam" id="NF006829">
    <property type="entry name" value="PRK09352.1"/>
    <property type="match status" value="1"/>
</dbReference>
<evidence type="ECO:0000256" key="8">
    <source>
        <dbReference type="ARBA" id="ARBA00023268"/>
    </source>
</evidence>
<evidence type="ECO:0000313" key="19">
    <source>
        <dbReference type="Proteomes" id="UP000198625"/>
    </source>
</evidence>
<sequence length="338" mass="37225">MIGRKEFKGVGIVGTGSYVPEKVITNFDLEKMVDTTDEWIRTRTGIRERRILDIEKGSSYMAIEAAKKALEDAEIKPEDIDLIIVSTVTPDMMFPSTACLVQESLRCKNAAAFDLEAACSGFLYGLSVAYSFISSGIYKNILLIGAEALSRITDWTDRNTCVLFGDGAGAVVVSEVPEGKGVLGLDLGADGEGKDLLKISAGGSLMPATDDTIKNKLHYIYMEGNEVFKFAVRKMEEISLKVIQKTNLKLQDIDFLVPHQANMRIIESARKKLKLREDKVYINLENYGNMSSASIPVALDEAVRKNKIKNNDVILLIGFGGGLTWGAMVLKWHSRRSA</sequence>
<dbReference type="RefSeq" id="WP_091729483.1">
    <property type="nucleotide sequence ID" value="NZ_FNQE01000015.1"/>
</dbReference>
<dbReference type="GO" id="GO:0006633">
    <property type="term" value="P:fatty acid biosynthetic process"/>
    <property type="evidence" value="ECO:0007669"/>
    <property type="project" value="UniProtKB-UniRule"/>
</dbReference>
<evidence type="ECO:0000256" key="1">
    <source>
        <dbReference type="ARBA" id="ARBA00005194"/>
    </source>
</evidence>
<dbReference type="Pfam" id="PF08541">
    <property type="entry name" value="ACP_syn_III_C"/>
    <property type="match status" value="1"/>
</dbReference>
<proteinExistence type="inferred from homology"/>
<keyword evidence="6 14" id="KW-0443">Lipid metabolism</keyword>
<keyword evidence="5 14" id="KW-0276">Fatty acid metabolism</keyword>
<reference evidence="18 19" key="1">
    <citation type="submission" date="2016-10" db="EMBL/GenBank/DDBJ databases">
        <authorList>
            <person name="de Groot N.N."/>
        </authorList>
    </citation>
    <scope>NUCLEOTIDE SEQUENCE [LARGE SCALE GENOMIC DNA]</scope>
    <source>
        <strain evidence="18 19">DSM 21650</strain>
    </source>
</reference>
<dbReference type="EC" id="2.3.1.180" evidence="14"/>
<evidence type="ECO:0000256" key="7">
    <source>
        <dbReference type="ARBA" id="ARBA00023160"/>
    </source>
</evidence>
<dbReference type="OrthoDB" id="9815506at2"/>
<dbReference type="Gene3D" id="3.40.47.10">
    <property type="match status" value="1"/>
</dbReference>
<evidence type="ECO:0000256" key="10">
    <source>
        <dbReference type="ARBA" id="ARBA00051096"/>
    </source>
</evidence>
<evidence type="ECO:0000256" key="14">
    <source>
        <dbReference type="HAMAP-Rule" id="MF_01815"/>
    </source>
</evidence>
<feature type="active site" evidence="14">
    <location>
        <position position="259"/>
    </location>
</feature>
<dbReference type="InterPro" id="IPR013751">
    <property type="entry name" value="ACP_syn_III_N"/>
</dbReference>
<dbReference type="UniPathway" id="UPA00094"/>
<evidence type="ECO:0000256" key="2">
    <source>
        <dbReference type="ARBA" id="ARBA00008642"/>
    </source>
</evidence>
<dbReference type="CDD" id="cd00830">
    <property type="entry name" value="KAS_III"/>
    <property type="match status" value="1"/>
</dbReference>
<evidence type="ECO:0000256" key="4">
    <source>
        <dbReference type="ARBA" id="ARBA00022679"/>
    </source>
</evidence>
<comment type="catalytic activity">
    <reaction evidence="13">
        <text>3-methylbutanoyl-CoA + malonyl-[ACP] + H(+) = 5-methyl-3-oxohexanoyl-[ACP] + CO2 + CoA</text>
        <dbReference type="Rhea" id="RHEA:42272"/>
        <dbReference type="Rhea" id="RHEA-COMP:9623"/>
        <dbReference type="Rhea" id="RHEA-COMP:9941"/>
        <dbReference type="ChEBI" id="CHEBI:15378"/>
        <dbReference type="ChEBI" id="CHEBI:16526"/>
        <dbReference type="ChEBI" id="CHEBI:57287"/>
        <dbReference type="ChEBI" id="CHEBI:57345"/>
        <dbReference type="ChEBI" id="CHEBI:78449"/>
        <dbReference type="ChEBI" id="CHEBI:78822"/>
        <dbReference type="EC" id="2.3.1.300"/>
    </reaction>
    <physiologicalReaction direction="left-to-right" evidence="13">
        <dbReference type="Rhea" id="RHEA:42273"/>
    </physiologicalReaction>
</comment>
<keyword evidence="15" id="KW-0472">Membrane</keyword>
<dbReference type="Pfam" id="PF08545">
    <property type="entry name" value="ACP_syn_III"/>
    <property type="match status" value="1"/>
</dbReference>
<evidence type="ECO:0000256" key="12">
    <source>
        <dbReference type="ARBA" id="ARBA00052467"/>
    </source>
</evidence>
<protein>
    <recommendedName>
        <fullName evidence="14">Beta-ketoacyl-[acyl-carrier-protein] synthase III</fullName>
        <shortName evidence="14">Beta-ketoacyl-ACP synthase III</shortName>
        <shortName evidence="14">KAS III</shortName>
        <ecNumber evidence="14">2.3.1.180</ecNumber>
    </recommendedName>
    <alternativeName>
        <fullName evidence="14">3-oxoacyl-[acyl-carrier-protein] synthase 3</fullName>
    </alternativeName>
    <alternativeName>
        <fullName evidence="14">3-oxoacyl-[acyl-carrier-protein] synthase III</fullName>
    </alternativeName>
</protein>
<dbReference type="InterPro" id="IPR016039">
    <property type="entry name" value="Thiolase-like"/>
</dbReference>
<dbReference type="EMBL" id="FNQE01000015">
    <property type="protein sequence ID" value="SDZ02078.1"/>
    <property type="molecule type" value="Genomic_DNA"/>
</dbReference>
<comment type="domain">
    <text evidence="14">The last Arg residue of the ACP-binding site is essential for the weak association between ACP/AcpP and FabH.</text>
</comment>
<dbReference type="InterPro" id="IPR013747">
    <property type="entry name" value="ACP_syn_III_C"/>
</dbReference>
<organism evidence="18 19">
    <name type="scientific">Proteiniborus ethanoligenes</name>
    <dbReference type="NCBI Taxonomy" id="415015"/>
    <lineage>
        <taxon>Bacteria</taxon>
        <taxon>Bacillati</taxon>
        <taxon>Bacillota</taxon>
        <taxon>Clostridia</taxon>
        <taxon>Eubacteriales</taxon>
        <taxon>Proteiniborus</taxon>
    </lineage>
</organism>
<comment type="function">
    <text evidence="14">Catalyzes the condensation reaction of fatty acid synthesis by the addition to an acyl acceptor of two carbons from malonyl-ACP. Catalyzes the first condensation reaction which initiates fatty acid synthesis and may therefore play a role in governing the total rate of fatty acid production. Possesses both acetoacetyl-ACP synthase and acetyl transacylase activities. Its substrate specificity determines the biosynthesis of branched-chain and/or straight-chain of fatty acids.</text>
</comment>
<evidence type="ECO:0000259" key="16">
    <source>
        <dbReference type="Pfam" id="PF08541"/>
    </source>
</evidence>
<comment type="similarity">
    <text evidence="2 14">Belongs to the thiolase-like superfamily. FabH family.</text>
</comment>
<feature type="active site" evidence="14">
    <location>
        <position position="289"/>
    </location>
</feature>
<keyword evidence="3 14" id="KW-0444">Lipid biosynthesis</keyword>
<dbReference type="NCBIfam" id="TIGR00747">
    <property type="entry name" value="fabH"/>
    <property type="match status" value="1"/>
</dbReference>
<evidence type="ECO:0000256" key="5">
    <source>
        <dbReference type="ARBA" id="ARBA00022832"/>
    </source>
</evidence>
<comment type="subunit">
    <text evidence="14">Homodimer.</text>
</comment>
<comment type="catalytic activity">
    <reaction evidence="10">
        <text>malonyl-[ACP] + acetyl-CoA + H(+) = 3-oxobutanoyl-[ACP] + CO2 + CoA</text>
        <dbReference type="Rhea" id="RHEA:12080"/>
        <dbReference type="Rhea" id="RHEA-COMP:9623"/>
        <dbReference type="Rhea" id="RHEA-COMP:9625"/>
        <dbReference type="ChEBI" id="CHEBI:15378"/>
        <dbReference type="ChEBI" id="CHEBI:16526"/>
        <dbReference type="ChEBI" id="CHEBI:57287"/>
        <dbReference type="ChEBI" id="CHEBI:57288"/>
        <dbReference type="ChEBI" id="CHEBI:78449"/>
        <dbReference type="ChEBI" id="CHEBI:78450"/>
        <dbReference type="EC" id="2.3.1.180"/>
    </reaction>
    <physiologicalReaction direction="left-to-right" evidence="10">
        <dbReference type="Rhea" id="RHEA:12081"/>
    </physiologicalReaction>
</comment>
<feature type="active site" evidence="14">
    <location>
        <position position="119"/>
    </location>
</feature>
<comment type="pathway">
    <text evidence="1 14">Lipid metabolism; fatty acid biosynthesis.</text>
</comment>
<dbReference type="PANTHER" id="PTHR43091">
    <property type="entry name" value="3-OXOACYL-[ACYL-CARRIER-PROTEIN] SYNTHASE"/>
    <property type="match status" value="1"/>
</dbReference>
<evidence type="ECO:0000313" key="18">
    <source>
        <dbReference type="EMBL" id="SDZ02078.1"/>
    </source>
</evidence>
<evidence type="ECO:0000256" key="3">
    <source>
        <dbReference type="ARBA" id="ARBA00022516"/>
    </source>
</evidence>
<keyword evidence="19" id="KW-1185">Reference proteome</keyword>
<dbReference type="PANTHER" id="PTHR43091:SF1">
    <property type="entry name" value="BETA-KETOACYL-[ACYL-CARRIER-PROTEIN] SYNTHASE III, CHLOROPLASTIC"/>
    <property type="match status" value="1"/>
</dbReference>
<keyword evidence="4 14" id="KW-0808">Transferase</keyword>
<evidence type="ECO:0000256" key="15">
    <source>
        <dbReference type="SAM" id="Phobius"/>
    </source>
</evidence>
<evidence type="ECO:0000256" key="13">
    <source>
        <dbReference type="ARBA" id="ARBA00052985"/>
    </source>
</evidence>
<dbReference type="FunFam" id="3.40.47.10:FF:000004">
    <property type="entry name" value="3-oxoacyl-[acyl-carrier-protein] synthase 3"/>
    <property type="match status" value="1"/>
</dbReference>
<dbReference type="GO" id="GO:0004315">
    <property type="term" value="F:3-oxoacyl-[acyl-carrier-protein] synthase activity"/>
    <property type="evidence" value="ECO:0007669"/>
    <property type="project" value="InterPro"/>
</dbReference>
<evidence type="ECO:0000256" key="9">
    <source>
        <dbReference type="ARBA" id="ARBA00023315"/>
    </source>
</evidence>
<dbReference type="AlphaFoldDB" id="A0A1H3PM39"/>
<gene>
    <name evidence="14" type="primary">fabH</name>
    <name evidence="18" type="ORF">SAMN05660462_01553</name>
</gene>
<dbReference type="HAMAP" id="MF_01815">
    <property type="entry name" value="FabH"/>
    <property type="match status" value="1"/>
</dbReference>
<dbReference type="InterPro" id="IPR004655">
    <property type="entry name" value="FabH"/>
</dbReference>
<feature type="region of interest" description="ACP-binding" evidence="14">
    <location>
        <begin position="260"/>
        <end position="264"/>
    </location>
</feature>
<dbReference type="GO" id="GO:0005737">
    <property type="term" value="C:cytoplasm"/>
    <property type="evidence" value="ECO:0007669"/>
    <property type="project" value="UniProtKB-SubCell"/>
</dbReference>
<dbReference type="SUPFAM" id="SSF53901">
    <property type="entry name" value="Thiolase-like"/>
    <property type="match status" value="1"/>
</dbReference>
<keyword evidence="8 14" id="KW-0511">Multifunctional enzyme</keyword>
<comment type="catalytic activity">
    <reaction evidence="12">
        <text>2-methylpropanoyl-CoA + malonyl-[ACP] + H(+) = 4-methyl-3-oxopentanoyl-[ACP] + CO2 + CoA</text>
        <dbReference type="Rhea" id="RHEA:42268"/>
        <dbReference type="Rhea" id="RHEA-COMP:9623"/>
        <dbReference type="Rhea" id="RHEA-COMP:9940"/>
        <dbReference type="ChEBI" id="CHEBI:15378"/>
        <dbReference type="ChEBI" id="CHEBI:16526"/>
        <dbReference type="ChEBI" id="CHEBI:57287"/>
        <dbReference type="ChEBI" id="CHEBI:57338"/>
        <dbReference type="ChEBI" id="CHEBI:78449"/>
        <dbReference type="ChEBI" id="CHEBI:78820"/>
        <dbReference type="EC" id="2.3.1.300"/>
    </reaction>
    <physiologicalReaction direction="left-to-right" evidence="12">
        <dbReference type="Rhea" id="RHEA:42269"/>
    </physiologicalReaction>
</comment>
<evidence type="ECO:0000256" key="11">
    <source>
        <dbReference type="ARBA" id="ARBA00052407"/>
    </source>
</evidence>
<feature type="domain" description="Beta-ketoacyl-[acyl-carrier-protein] synthase III C-terminal" evidence="16">
    <location>
        <begin position="244"/>
        <end position="332"/>
    </location>
</feature>
<feature type="domain" description="Beta-ketoacyl-[acyl-carrier-protein] synthase III N-terminal" evidence="17">
    <location>
        <begin position="113"/>
        <end position="191"/>
    </location>
</feature>
<dbReference type="STRING" id="415015.SAMN05660462_01553"/>
<comment type="catalytic activity">
    <reaction evidence="11">
        <text>(2S)-2-methylbutanoyl-CoA + malonyl-[ACP] + H(+) = (4S)-4-methyl-3-oxohexanoyl-[ACP] + CO2 + CoA</text>
        <dbReference type="Rhea" id="RHEA:42276"/>
        <dbReference type="Rhea" id="RHEA-COMP:9623"/>
        <dbReference type="Rhea" id="RHEA-COMP:17148"/>
        <dbReference type="ChEBI" id="CHEBI:15378"/>
        <dbReference type="ChEBI" id="CHEBI:16526"/>
        <dbReference type="ChEBI" id="CHEBI:57287"/>
        <dbReference type="ChEBI" id="CHEBI:78449"/>
        <dbReference type="ChEBI" id="CHEBI:88166"/>
        <dbReference type="ChEBI" id="CHEBI:167462"/>
        <dbReference type="EC" id="2.3.1.300"/>
    </reaction>
    <physiologicalReaction direction="left-to-right" evidence="11">
        <dbReference type="Rhea" id="RHEA:42277"/>
    </physiologicalReaction>
</comment>
<keyword evidence="14" id="KW-0963">Cytoplasm</keyword>